<dbReference type="PROSITE" id="PS01317">
    <property type="entry name" value="SSRP"/>
    <property type="match status" value="1"/>
</dbReference>
<reference evidence="4 5" key="1">
    <citation type="submission" date="2012-01" db="EMBL/GenBank/DDBJ databases">
        <title>The Genome Sequence of Helcococcus kunzii ATCC 51366.</title>
        <authorList>
            <consortium name="The Broad Institute Genome Sequencing Platform"/>
            <person name="Earl A."/>
            <person name="Ward D."/>
            <person name="Feldgarden M."/>
            <person name="Gevers D."/>
            <person name="Huys G."/>
            <person name="Young S.K."/>
            <person name="Zeng Q."/>
            <person name="Gargeya S."/>
            <person name="Fitzgerald M."/>
            <person name="Haas B."/>
            <person name="Abouelleil A."/>
            <person name="Alvarado L."/>
            <person name="Arachchi H.M."/>
            <person name="Berlin A."/>
            <person name="Chapman S.B."/>
            <person name="Gearin G."/>
            <person name="Goldberg J."/>
            <person name="Griggs A."/>
            <person name="Gujja S."/>
            <person name="Hansen M."/>
            <person name="Heiman D."/>
            <person name="Howarth C."/>
            <person name="Larimer J."/>
            <person name="Lui A."/>
            <person name="MacDonald P.J.P."/>
            <person name="McCowen C."/>
            <person name="Montmayeur A."/>
            <person name="Murphy C."/>
            <person name="Neiman D."/>
            <person name="Pearson M."/>
            <person name="Priest M."/>
            <person name="Roberts A."/>
            <person name="Saif S."/>
            <person name="Shea T."/>
            <person name="Sisk P."/>
            <person name="Stolte C."/>
            <person name="Sykes S."/>
            <person name="Wortman J."/>
            <person name="Nusbaum C."/>
            <person name="Birren B."/>
        </authorList>
    </citation>
    <scope>NUCLEOTIDE SEQUENCE [LARGE SCALE GENOMIC DNA]</scope>
    <source>
        <strain evidence="4 5">ATCC 51366</strain>
    </source>
</reference>
<dbReference type="GeneID" id="96998680"/>
<dbReference type="GO" id="GO:0003723">
    <property type="term" value="F:RNA binding"/>
    <property type="evidence" value="ECO:0007669"/>
    <property type="project" value="UniProtKB-UniRule"/>
</dbReference>
<keyword evidence="2 3" id="KW-0694">RNA-binding</keyword>
<dbReference type="HAMAP" id="MF_00023">
    <property type="entry name" value="SmpB"/>
    <property type="match status" value="1"/>
</dbReference>
<dbReference type="PANTHER" id="PTHR30308">
    <property type="entry name" value="TMRNA-BINDING COMPONENT OF TRANS-TRANSLATION TAGGING COMPLEX"/>
    <property type="match status" value="1"/>
</dbReference>
<dbReference type="GO" id="GO:0070929">
    <property type="term" value="P:trans-translation"/>
    <property type="evidence" value="ECO:0007669"/>
    <property type="project" value="UniProtKB-UniRule"/>
</dbReference>
<dbReference type="InterPro" id="IPR023620">
    <property type="entry name" value="SmpB"/>
</dbReference>
<dbReference type="AlphaFoldDB" id="H3NMW4"/>
<gene>
    <name evidence="3" type="primary">smpB</name>
    <name evidence="4" type="ORF">HMPREF9709_00675</name>
</gene>
<comment type="subcellular location">
    <subcellularLocation>
        <location evidence="3">Cytoplasm</location>
    </subcellularLocation>
    <text evidence="3">The tmRNA-SmpB complex associates with stalled 70S ribosomes.</text>
</comment>
<dbReference type="PATRIC" id="fig|883114.3.peg.669"/>
<dbReference type="NCBIfam" id="NF003843">
    <property type="entry name" value="PRK05422.1"/>
    <property type="match status" value="1"/>
</dbReference>
<evidence type="ECO:0000256" key="1">
    <source>
        <dbReference type="ARBA" id="ARBA00022490"/>
    </source>
</evidence>
<organism evidence="4 5">
    <name type="scientific">Helcococcus kunzii ATCC 51366</name>
    <dbReference type="NCBI Taxonomy" id="883114"/>
    <lineage>
        <taxon>Bacteria</taxon>
        <taxon>Bacillati</taxon>
        <taxon>Bacillota</taxon>
        <taxon>Tissierellia</taxon>
        <taxon>Tissierellales</taxon>
        <taxon>Peptoniphilaceae</taxon>
        <taxon>Helcococcus</taxon>
    </lineage>
</organism>
<evidence type="ECO:0000256" key="2">
    <source>
        <dbReference type="ARBA" id="ARBA00022884"/>
    </source>
</evidence>
<proteinExistence type="inferred from homology"/>
<keyword evidence="5" id="KW-1185">Reference proteome</keyword>
<evidence type="ECO:0000313" key="4">
    <source>
        <dbReference type="EMBL" id="EHR34705.1"/>
    </source>
</evidence>
<dbReference type="GO" id="GO:0070930">
    <property type="term" value="P:trans-translation-dependent protein tagging"/>
    <property type="evidence" value="ECO:0007669"/>
    <property type="project" value="TreeGrafter"/>
</dbReference>
<dbReference type="OrthoDB" id="9805462at2"/>
<dbReference type="Gene3D" id="2.40.280.10">
    <property type="match status" value="1"/>
</dbReference>
<dbReference type="eggNOG" id="COG0691">
    <property type="taxonomic scope" value="Bacteria"/>
</dbReference>
<dbReference type="CDD" id="cd09294">
    <property type="entry name" value="SmpB"/>
    <property type="match status" value="1"/>
</dbReference>
<sequence length="155" mass="18222">MRKKKIKTLARNKRAKHDYHIEEYFEAGLVLEGNEVKSIKDQKVSINESFCQIRNGEAFIVNMHVTPYEYGQGGFSKQDPTRTRKLLLNKKELKKINGKITEKGYSFIPFELKEVKGLIKLDVAIGKGKKLYDKREDLKLKDDKRRIERSLRNMY</sequence>
<keyword evidence="1 3" id="KW-0963">Cytoplasm</keyword>
<dbReference type="InterPro" id="IPR000037">
    <property type="entry name" value="SsrA-bd_prot"/>
</dbReference>
<dbReference type="InterPro" id="IPR020081">
    <property type="entry name" value="SsrA-bd_prot_CS"/>
</dbReference>
<dbReference type="RefSeq" id="WP_005397965.1">
    <property type="nucleotide sequence ID" value="NZ_JH601088.1"/>
</dbReference>
<dbReference type="SUPFAM" id="SSF74982">
    <property type="entry name" value="Small protein B (SmpB)"/>
    <property type="match status" value="1"/>
</dbReference>
<comment type="function">
    <text evidence="3">Required for rescue of stalled ribosomes mediated by trans-translation. Binds to transfer-messenger RNA (tmRNA), required for stable association of tmRNA with ribosomes. tmRNA and SmpB together mimic tRNA shape, replacing the anticodon stem-loop with SmpB. tmRNA is encoded by the ssrA gene; the 2 termini fold to resemble tRNA(Ala) and it encodes a 'tag peptide', a short internal open reading frame. During trans-translation Ala-aminoacylated tmRNA acts like a tRNA, entering the A-site of stalled ribosomes, displacing the stalled mRNA. The ribosome then switches to translate the ORF on the tmRNA; the nascent peptide is terminated with the 'tag peptide' encoded by the tmRNA and targeted for degradation. The ribosome is freed to recommence translation, which seems to be the essential function of trans-translation.</text>
</comment>
<dbReference type="GO" id="GO:0005829">
    <property type="term" value="C:cytosol"/>
    <property type="evidence" value="ECO:0007669"/>
    <property type="project" value="TreeGrafter"/>
</dbReference>
<evidence type="ECO:0000313" key="5">
    <source>
        <dbReference type="Proteomes" id="UP000004191"/>
    </source>
</evidence>
<name>H3NMW4_9FIRM</name>
<dbReference type="STRING" id="883114.HMPREF9709_00675"/>
<evidence type="ECO:0000256" key="3">
    <source>
        <dbReference type="HAMAP-Rule" id="MF_00023"/>
    </source>
</evidence>
<dbReference type="Proteomes" id="UP000004191">
    <property type="component" value="Unassembled WGS sequence"/>
</dbReference>
<protein>
    <recommendedName>
        <fullName evidence="3">SsrA-binding protein</fullName>
    </recommendedName>
    <alternativeName>
        <fullName evidence="3">Small protein B</fullName>
    </alternativeName>
</protein>
<comment type="caution">
    <text evidence="4">The sequence shown here is derived from an EMBL/GenBank/DDBJ whole genome shotgun (WGS) entry which is preliminary data.</text>
</comment>
<dbReference type="Pfam" id="PF01668">
    <property type="entry name" value="SmpB"/>
    <property type="match status" value="1"/>
</dbReference>
<dbReference type="NCBIfam" id="TIGR00086">
    <property type="entry name" value="smpB"/>
    <property type="match status" value="1"/>
</dbReference>
<accession>H3NMW4</accession>
<dbReference type="EMBL" id="AGEI01000019">
    <property type="protein sequence ID" value="EHR34705.1"/>
    <property type="molecule type" value="Genomic_DNA"/>
</dbReference>
<dbReference type="HOGENOM" id="CLU_108953_0_1_9"/>
<dbReference type="PANTHER" id="PTHR30308:SF2">
    <property type="entry name" value="SSRA-BINDING PROTEIN"/>
    <property type="match status" value="1"/>
</dbReference>
<comment type="similarity">
    <text evidence="3">Belongs to the SmpB family.</text>
</comment>